<dbReference type="InterPro" id="IPR036397">
    <property type="entry name" value="RNaseH_sf"/>
</dbReference>
<evidence type="ECO:0000313" key="1">
    <source>
        <dbReference type="EMBL" id="KIJ94843.1"/>
    </source>
</evidence>
<dbReference type="Gene3D" id="3.30.420.10">
    <property type="entry name" value="Ribonuclease H-like superfamily/Ribonuclease H"/>
    <property type="match status" value="1"/>
</dbReference>
<proteinExistence type="predicted"/>
<evidence type="ECO:0008006" key="3">
    <source>
        <dbReference type="Google" id="ProtNLM"/>
    </source>
</evidence>
<dbReference type="OrthoDB" id="3051850at2759"/>
<dbReference type="EMBL" id="KN838776">
    <property type="protein sequence ID" value="KIJ94843.1"/>
    <property type="molecule type" value="Genomic_DNA"/>
</dbReference>
<dbReference type="AlphaFoldDB" id="A0A0C9X0L8"/>
<reference evidence="1 2" key="1">
    <citation type="submission" date="2014-04" db="EMBL/GenBank/DDBJ databases">
        <authorList>
            <consortium name="DOE Joint Genome Institute"/>
            <person name="Kuo A."/>
            <person name="Kohler A."/>
            <person name="Nagy L.G."/>
            <person name="Floudas D."/>
            <person name="Copeland A."/>
            <person name="Barry K.W."/>
            <person name="Cichocki N."/>
            <person name="Veneault-Fourrey C."/>
            <person name="LaButti K."/>
            <person name="Lindquist E.A."/>
            <person name="Lipzen A."/>
            <person name="Lundell T."/>
            <person name="Morin E."/>
            <person name="Murat C."/>
            <person name="Sun H."/>
            <person name="Tunlid A."/>
            <person name="Henrissat B."/>
            <person name="Grigoriev I.V."/>
            <person name="Hibbett D.S."/>
            <person name="Martin F."/>
            <person name="Nordberg H.P."/>
            <person name="Cantor M.N."/>
            <person name="Hua S.X."/>
        </authorList>
    </citation>
    <scope>NUCLEOTIDE SEQUENCE [LARGE SCALE GENOMIC DNA]</scope>
    <source>
        <strain evidence="1 2">LaAM-08-1</strain>
    </source>
</reference>
<reference evidence="2" key="2">
    <citation type="submission" date="2015-01" db="EMBL/GenBank/DDBJ databases">
        <title>Evolutionary Origins and Diversification of the Mycorrhizal Mutualists.</title>
        <authorList>
            <consortium name="DOE Joint Genome Institute"/>
            <consortium name="Mycorrhizal Genomics Consortium"/>
            <person name="Kohler A."/>
            <person name="Kuo A."/>
            <person name="Nagy L.G."/>
            <person name="Floudas D."/>
            <person name="Copeland A."/>
            <person name="Barry K.W."/>
            <person name="Cichocki N."/>
            <person name="Veneault-Fourrey C."/>
            <person name="LaButti K."/>
            <person name="Lindquist E.A."/>
            <person name="Lipzen A."/>
            <person name="Lundell T."/>
            <person name="Morin E."/>
            <person name="Murat C."/>
            <person name="Riley R."/>
            <person name="Ohm R."/>
            <person name="Sun H."/>
            <person name="Tunlid A."/>
            <person name="Henrissat B."/>
            <person name="Grigoriev I.V."/>
            <person name="Hibbett D.S."/>
            <person name="Martin F."/>
        </authorList>
    </citation>
    <scope>NUCLEOTIDE SEQUENCE [LARGE SCALE GENOMIC DNA]</scope>
    <source>
        <strain evidence="2">LaAM-08-1</strain>
    </source>
</reference>
<keyword evidence="2" id="KW-1185">Reference proteome</keyword>
<gene>
    <name evidence="1" type="ORF">K443DRAFT_109731</name>
</gene>
<feature type="non-terminal residue" evidence="1">
    <location>
        <position position="148"/>
    </location>
</feature>
<evidence type="ECO:0000313" key="2">
    <source>
        <dbReference type="Proteomes" id="UP000054477"/>
    </source>
</evidence>
<accession>A0A0C9X0L8</accession>
<dbReference type="Proteomes" id="UP000054477">
    <property type="component" value="Unassembled WGS sequence"/>
</dbReference>
<protein>
    <recommendedName>
        <fullName evidence="3">RNase H type-1 domain-containing protein</fullName>
    </recommendedName>
</protein>
<organism evidence="1 2">
    <name type="scientific">Laccaria amethystina LaAM-08-1</name>
    <dbReference type="NCBI Taxonomy" id="1095629"/>
    <lineage>
        <taxon>Eukaryota</taxon>
        <taxon>Fungi</taxon>
        <taxon>Dikarya</taxon>
        <taxon>Basidiomycota</taxon>
        <taxon>Agaricomycotina</taxon>
        <taxon>Agaricomycetes</taxon>
        <taxon>Agaricomycetidae</taxon>
        <taxon>Agaricales</taxon>
        <taxon>Agaricineae</taxon>
        <taxon>Hydnangiaceae</taxon>
        <taxon>Laccaria</taxon>
    </lineage>
</organism>
<dbReference type="STRING" id="1095629.A0A0C9X0L8"/>
<dbReference type="GO" id="GO:0003676">
    <property type="term" value="F:nucleic acid binding"/>
    <property type="evidence" value="ECO:0007669"/>
    <property type="project" value="InterPro"/>
</dbReference>
<dbReference type="HOGENOM" id="CLU_1763180_0_0_1"/>
<sequence>MVAAIVRAATLPVGHPTRDMVRRYSKTPAKTHLTPLQKLLECFKIKPRHYETIMPDPRPPNYKRRFTTTIAESKEESIKDEGKDDANIRIYTDGSGYEGNVGAAAVMYRKGVEEPERTLRFHLGPLTKHTTFEGEAVGSILAAWMLQG</sequence>
<name>A0A0C9X0L8_9AGAR</name>